<sequence length="313" mass="35263">MDFNPSKEEQNEKWIPLLDELGIKCVDVAPTYPPWKPKLAEKIMGWSGISKIFTIDSKIDWQGDASGSMTTEAVQKSVNESLEAIGKERVRILYCEHLDKQTPIAEQAAAMDALHRQNKFEKLGVCNFPTSVLEEWIQVADANGYVKPTIYQGHYNILCRTYEETLFPVLRKNGIHFIAHSPLGGGFLTGRLTFKSSEDDVKGTRLESGTELREMYDKPAFHAAVRRLEELGKEDDISVNEAALRWLFYHSKLDGGPILREEGDAVIIGPRTPEQLKTYEEAYINGPLPGGFVKEFDSIWEGVKEDAKALVGW</sequence>
<dbReference type="AlphaFoldDB" id="A0A6A5UCM9"/>
<proteinExistence type="predicted"/>
<dbReference type="Proteomes" id="UP000800035">
    <property type="component" value="Unassembled WGS sequence"/>
</dbReference>
<gene>
    <name evidence="3" type="ORF">CC80DRAFT_463072</name>
</gene>
<dbReference type="InterPro" id="IPR023210">
    <property type="entry name" value="NADP_OxRdtase_dom"/>
</dbReference>
<name>A0A6A5UCM9_9PLEO</name>
<dbReference type="PANTHER" id="PTHR43364">
    <property type="entry name" value="NADH-SPECIFIC METHYLGLYOXAL REDUCTASE-RELATED"/>
    <property type="match status" value="1"/>
</dbReference>
<evidence type="ECO:0000313" key="3">
    <source>
        <dbReference type="EMBL" id="KAF1961699.1"/>
    </source>
</evidence>
<keyword evidence="4" id="KW-1185">Reference proteome</keyword>
<reference evidence="3" key="1">
    <citation type="journal article" date="2020" name="Stud. Mycol.">
        <title>101 Dothideomycetes genomes: a test case for predicting lifestyles and emergence of pathogens.</title>
        <authorList>
            <person name="Haridas S."/>
            <person name="Albert R."/>
            <person name="Binder M."/>
            <person name="Bloem J."/>
            <person name="Labutti K."/>
            <person name="Salamov A."/>
            <person name="Andreopoulos B."/>
            <person name="Baker S."/>
            <person name="Barry K."/>
            <person name="Bills G."/>
            <person name="Bluhm B."/>
            <person name="Cannon C."/>
            <person name="Castanera R."/>
            <person name="Culley D."/>
            <person name="Daum C."/>
            <person name="Ezra D."/>
            <person name="Gonzalez J."/>
            <person name="Henrissat B."/>
            <person name="Kuo A."/>
            <person name="Liang C."/>
            <person name="Lipzen A."/>
            <person name="Lutzoni F."/>
            <person name="Magnuson J."/>
            <person name="Mondo S."/>
            <person name="Nolan M."/>
            <person name="Ohm R."/>
            <person name="Pangilinan J."/>
            <person name="Park H.-J."/>
            <person name="Ramirez L."/>
            <person name="Alfaro M."/>
            <person name="Sun H."/>
            <person name="Tritt A."/>
            <person name="Yoshinaga Y."/>
            <person name="Zwiers L.-H."/>
            <person name="Turgeon B."/>
            <person name="Goodwin S."/>
            <person name="Spatafora J."/>
            <person name="Crous P."/>
            <person name="Grigoriev I."/>
        </authorList>
    </citation>
    <scope>NUCLEOTIDE SEQUENCE</scope>
    <source>
        <strain evidence="3">CBS 675.92</strain>
    </source>
</reference>
<dbReference type="OrthoDB" id="48988at2759"/>
<accession>A0A6A5UCM9</accession>
<evidence type="ECO:0000313" key="4">
    <source>
        <dbReference type="Proteomes" id="UP000800035"/>
    </source>
</evidence>
<dbReference type="SUPFAM" id="SSF51430">
    <property type="entry name" value="NAD(P)-linked oxidoreductase"/>
    <property type="match status" value="1"/>
</dbReference>
<protein>
    <submittedName>
        <fullName evidence="3">Aldo/keto reductase</fullName>
    </submittedName>
</protein>
<dbReference type="Pfam" id="PF00248">
    <property type="entry name" value="Aldo_ket_red"/>
    <property type="match status" value="1"/>
</dbReference>
<dbReference type="GO" id="GO:0016491">
    <property type="term" value="F:oxidoreductase activity"/>
    <property type="evidence" value="ECO:0007669"/>
    <property type="project" value="UniProtKB-KW"/>
</dbReference>
<dbReference type="PANTHER" id="PTHR43364:SF4">
    <property type="entry name" value="NAD(P)-LINKED OXIDOREDUCTASE SUPERFAMILY PROTEIN"/>
    <property type="match status" value="1"/>
</dbReference>
<evidence type="ECO:0000256" key="1">
    <source>
        <dbReference type="ARBA" id="ARBA00023002"/>
    </source>
</evidence>
<organism evidence="3 4">
    <name type="scientific">Byssothecium circinans</name>
    <dbReference type="NCBI Taxonomy" id="147558"/>
    <lineage>
        <taxon>Eukaryota</taxon>
        <taxon>Fungi</taxon>
        <taxon>Dikarya</taxon>
        <taxon>Ascomycota</taxon>
        <taxon>Pezizomycotina</taxon>
        <taxon>Dothideomycetes</taxon>
        <taxon>Pleosporomycetidae</taxon>
        <taxon>Pleosporales</taxon>
        <taxon>Massarineae</taxon>
        <taxon>Massarinaceae</taxon>
        <taxon>Byssothecium</taxon>
    </lineage>
</organism>
<dbReference type="Gene3D" id="3.20.20.100">
    <property type="entry name" value="NADP-dependent oxidoreductase domain"/>
    <property type="match status" value="1"/>
</dbReference>
<dbReference type="EMBL" id="ML976980">
    <property type="protein sequence ID" value="KAF1961699.1"/>
    <property type="molecule type" value="Genomic_DNA"/>
</dbReference>
<dbReference type="InterPro" id="IPR036812">
    <property type="entry name" value="NAD(P)_OxRdtase_dom_sf"/>
</dbReference>
<dbReference type="InterPro" id="IPR050523">
    <property type="entry name" value="AKR_Detox_Biosynth"/>
</dbReference>
<keyword evidence="1" id="KW-0560">Oxidoreductase</keyword>
<feature type="domain" description="NADP-dependent oxidoreductase" evidence="2">
    <location>
        <begin position="15"/>
        <end position="301"/>
    </location>
</feature>
<evidence type="ECO:0000259" key="2">
    <source>
        <dbReference type="Pfam" id="PF00248"/>
    </source>
</evidence>